<gene>
    <name evidence="1" type="ORF">EAG_06975</name>
</gene>
<evidence type="ECO:0000313" key="2">
    <source>
        <dbReference type="Proteomes" id="UP000000311"/>
    </source>
</evidence>
<organism evidence="2">
    <name type="scientific">Camponotus floridanus</name>
    <name type="common">Florida carpenter ant</name>
    <dbReference type="NCBI Taxonomy" id="104421"/>
    <lineage>
        <taxon>Eukaryota</taxon>
        <taxon>Metazoa</taxon>
        <taxon>Ecdysozoa</taxon>
        <taxon>Arthropoda</taxon>
        <taxon>Hexapoda</taxon>
        <taxon>Insecta</taxon>
        <taxon>Pterygota</taxon>
        <taxon>Neoptera</taxon>
        <taxon>Endopterygota</taxon>
        <taxon>Hymenoptera</taxon>
        <taxon>Apocrita</taxon>
        <taxon>Aculeata</taxon>
        <taxon>Formicoidea</taxon>
        <taxon>Formicidae</taxon>
        <taxon>Formicinae</taxon>
        <taxon>Camponotus</taxon>
    </lineage>
</organism>
<protein>
    <submittedName>
        <fullName evidence="1">Uncharacterized protein</fullName>
    </submittedName>
</protein>
<accession>E2AMX0</accession>
<proteinExistence type="predicted"/>
<feature type="non-terminal residue" evidence="1">
    <location>
        <position position="31"/>
    </location>
</feature>
<dbReference type="InParanoid" id="E2AMX0"/>
<dbReference type="Proteomes" id="UP000000311">
    <property type="component" value="Unassembled WGS sequence"/>
</dbReference>
<dbReference type="AlphaFoldDB" id="E2AMX0"/>
<keyword evidence="2" id="KW-1185">Reference proteome</keyword>
<sequence length="31" mass="3560">LSEKKFLLNEEAVAVNKYFVSFETAYFSDGI</sequence>
<name>E2AMX0_CAMFO</name>
<evidence type="ECO:0000313" key="1">
    <source>
        <dbReference type="EMBL" id="EFN65218.1"/>
    </source>
</evidence>
<feature type="non-terminal residue" evidence="1">
    <location>
        <position position="1"/>
    </location>
</feature>
<reference evidence="1 2" key="1">
    <citation type="journal article" date="2010" name="Science">
        <title>Genomic comparison of the ants Camponotus floridanus and Harpegnathos saltator.</title>
        <authorList>
            <person name="Bonasio R."/>
            <person name="Zhang G."/>
            <person name="Ye C."/>
            <person name="Mutti N.S."/>
            <person name="Fang X."/>
            <person name="Qin N."/>
            <person name="Donahue G."/>
            <person name="Yang P."/>
            <person name="Li Q."/>
            <person name="Li C."/>
            <person name="Zhang P."/>
            <person name="Huang Z."/>
            <person name="Berger S.L."/>
            <person name="Reinberg D."/>
            <person name="Wang J."/>
            <person name="Liebig J."/>
        </authorList>
    </citation>
    <scope>NUCLEOTIDE SEQUENCE [LARGE SCALE GENOMIC DNA]</scope>
    <source>
        <strain evidence="2">C129</strain>
    </source>
</reference>
<dbReference type="EMBL" id="GL440963">
    <property type="protein sequence ID" value="EFN65218.1"/>
    <property type="molecule type" value="Genomic_DNA"/>
</dbReference>